<reference evidence="13" key="2">
    <citation type="submission" date="2025-08" db="UniProtKB">
        <authorList>
            <consortium name="Ensembl"/>
        </authorList>
    </citation>
    <scope>IDENTIFICATION</scope>
</reference>
<dbReference type="Gene3D" id="1.10.472.10">
    <property type="entry name" value="Cyclin-like"/>
    <property type="match status" value="2"/>
</dbReference>
<evidence type="ECO:0008006" key="15">
    <source>
        <dbReference type="Google" id="ProtNLM"/>
    </source>
</evidence>
<feature type="region of interest" description="Disordered" evidence="9">
    <location>
        <begin position="429"/>
        <end position="467"/>
    </location>
</feature>
<evidence type="ECO:0000256" key="4">
    <source>
        <dbReference type="ARBA" id="ARBA00022618"/>
    </source>
</evidence>
<feature type="compositionally biased region" description="Basic residues" evidence="9">
    <location>
        <begin position="74"/>
        <end position="90"/>
    </location>
</feature>
<keyword evidence="4" id="KW-0132">Cell division</keyword>
<keyword evidence="5 8" id="KW-0195">Cyclin</keyword>
<dbReference type="Pfam" id="PF02984">
    <property type="entry name" value="Cyclin_C"/>
    <property type="match status" value="1"/>
</dbReference>
<dbReference type="InterPro" id="IPR036915">
    <property type="entry name" value="Cyclin-like_sf"/>
</dbReference>
<feature type="compositionally biased region" description="Gly residues" evidence="9">
    <location>
        <begin position="216"/>
        <end position="255"/>
    </location>
</feature>
<feature type="compositionally biased region" description="Gly residues" evidence="9">
    <location>
        <begin position="118"/>
        <end position="141"/>
    </location>
</feature>
<feature type="compositionally biased region" description="Pro residues" evidence="9">
    <location>
        <begin position="63"/>
        <end position="73"/>
    </location>
</feature>
<evidence type="ECO:0000256" key="7">
    <source>
        <dbReference type="ARBA" id="ARBA00023306"/>
    </source>
</evidence>
<evidence type="ECO:0000313" key="14">
    <source>
        <dbReference type="Proteomes" id="UP000694429"/>
    </source>
</evidence>
<feature type="domain" description="Cyclin-like" evidence="11">
    <location>
        <begin position="588"/>
        <end position="673"/>
    </location>
</feature>
<keyword evidence="3" id="KW-0597">Phosphoprotein</keyword>
<keyword evidence="10" id="KW-1133">Transmembrane helix</keyword>
<evidence type="ECO:0000259" key="12">
    <source>
        <dbReference type="SMART" id="SM01332"/>
    </source>
</evidence>
<evidence type="ECO:0000256" key="10">
    <source>
        <dbReference type="SAM" id="Phobius"/>
    </source>
</evidence>
<dbReference type="Proteomes" id="UP000694429">
    <property type="component" value="Chromosome 29"/>
</dbReference>
<comment type="subcellular location">
    <subcellularLocation>
        <location evidence="1">Nucleus</location>
    </subcellularLocation>
</comment>
<protein>
    <recommendedName>
        <fullName evidence="15">Cyclin E2</fullName>
    </recommendedName>
</protein>
<organism evidence="13 14">
    <name type="scientific">Canis lupus familiaris</name>
    <name type="common">Dog</name>
    <name type="synonym">Canis familiaris</name>
    <dbReference type="NCBI Taxonomy" id="9615"/>
    <lineage>
        <taxon>Eukaryota</taxon>
        <taxon>Metazoa</taxon>
        <taxon>Chordata</taxon>
        <taxon>Craniata</taxon>
        <taxon>Vertebrata</taxon>
        <taxon>Euteleostomi</taxon>
        <taxon>Mammalia</taxon>
        <taxon>Eutheria</taxon>
        <taxon>Laurasiatheria</taxon>
        <taxon>Carnivora</taxon>
        <taxon>Caniformia</taxon>
        <taxon>Canidae</taxon>
        <taxon>Canis</taxon>
    </lineage>
</organism>
<feature type="compositionally biased region" description="Low complexity" evidence="9">
    <location>
        <begin position="334"/>
        <end position="349"/>
    </location>
</feature>
<keyword evidence="10" id="KW-0472">Membrane</keyword>
<feature type="compositionally biased region" description="Pro residues" evidence="9">
    <location>
        <begin position="174"/>
        <end position="183"/>
    </location>
</feature>
<dbReference type="Ensembl" id="ENSCAFT00030040572.1">
    <property type="protein sequence ID" value="ENSCAFP00030035414.1"/>
    <property type="gene ID" value="ENSCAFG00030022084.1"/>
</dbReference>
<evidence type="ECO:0000256" key="3">
    <source>
        <dbReference type="ARBA" id="ARBA00022553"/>
    </source>
</evidence>
<feature type="compositionally biased region" description="Low complexity" evidence="9">
    <location>
        <begin position="206"/>
        <end position="215"/>
    </location>
</feature>
<dbReference type="InterPro" id="IPR048258">
    <property type="entry name" value="Cyclins_cyclin-box"/>
</dbReference>
<feature type="compositionally biased region" description="Low complexity" evidence="9">
    <location>
        <begin position="453"/>
        <end position="464"/>
    </location>
</feature>
<dbReference type="FunFam" id="1.10.472.10:FF:000024">
    <property type="entry name" value="G1/S-specific cyclin-E1"/>
    <property type="match status" value="1"/>
</dbReference>
<proteinExistence type="inferred from homology"/>
<feature type="compositionally biased region" description="Gly residues" evidence="9">
    <location>
        <begin position="350"/>
        <end position="373"/>
    </location>
</feature>
<feature type="region of interest" description="Disordered" evidence="9">
    <location>
        <begin position="38"/>
        <end position="410"/>
    </location>
</feature>
<dbReference type="SMART" id="SM00385">
    <property type="entry name" value="CYCLIN"/>
    <property type="match status" value="1"/>
</dbReference>
<evidence type="ECO:0000256" key="1">
    <source>
        <dbReference type="ARBA" id="ARBA00004123"/>
    </source>
</evidence>
<evidence type="ECO:0000256" key="9">
    <source>
        <dbReference type="SAM" id="MobiDB-lite"/>
    </source>
</evidence>
<sequence length="845" mass="90932">GRLSRVLSRGCGRSSPLIPHLVYFLFLIFYLFIHETERGRRRPRRGQERAAAGSPARDSIPGPRGPPSLPGPPRRAHPPVRRGRRARGKPRPPAPPLSAPRARWASKPRGSSPRRRGAAGGLGVRRGAGGGGGGRGGGEGPGPRRRPVHLGSPPAARRPPARSGSRRARVVPAPGAPLFPPASPARGSRRCGPRGSPRGGRGGRARGSLGRAGSAGRAGGGAGPHVAGGGGGGGGGGGAARAPGWGGGGPGGSGRGAPPRRPARGGGGGGGRGRGRVYLPRPLHVAPPPAPPIGRSRGRVRRARASPAARFPPPPRTGAAARQLQARPGGGTRGAAAAGEAPGRWARAEGLGGGTPKGARGAGGAGGARGAGAGEAREERGRETASAGGRGARAGGGARPEVSAEAHARGRARPGLYIGWRRRQLSAERRRVPRGFTRTRRMSRRSSRLQAKQQPQPSQTDSPQEAQIIQAKKRKTAQDVKKRKEEAARKQQYEIRNCWPPVLSGGISPCIIIETPHKEMGTSDFSRFTNYRFKNLFINPSPLPDLSWGCSKDVWLNMLKKESRYVHDKHFEVLHSDLEPQMRSILLDWLLEVCEVYTLHRETFYLAQDFFDRFMLTQKDINKNMLQLIGITSLFIASKLEEIYAPKLQEFAYVTDGACSEEDILRMELIILKALKWELCPVTVISWLNLFLQVDALKDAPKVLLPQYSQEKFIQIAQLLDLCILAVDSLEFQYRILAAAALCHFTSIEVVKKASGLEWDNISECVDWMVPFVSVIKSTSPVKLKIFKKISMEDRHNIQTHTNYLSMLDEVNYVNTFRKGGQLSPVCSGGIMTPPKSTEKPPGKH</sequence>
<feature type="domain" description="Cyclin C-terminal" evidence="12">
    <location>
        <begin position="682"/>
        <end position="804"/>
    </location>
</feature>
<dbReference type="CDD" id="cd20582">
    <property type="entry name" value="CYCLIN_CCNE2_rpt2"/>
    <property type="match status" value="1"/>
</dbReference>
<evidence type="ECO:0000256" key="6">
    <source>
        <dbReference type="ARBA" id="ARBA00023242"/>
    </source>
</evidence>
<reference evidence="13" key="1">
    <citation type="submission" date="2019-03" db="EMBL/GenBank/DDBJ databases">
        <authorList>
            <person name="Warren W.C."/>
            <person name="Johnson G.S."/>
        </authorList>
    </citation>
    <scope>NUCLEOTIDE SEQUENCE [LARGE SCALE GENOMIC DNA]</scope>
    <source>
        <strain evidence="13">Basenji</strain>
    </source>
</reference>
<feature type="compositionally biased region" description="Basic residues" evidence="9">
    <location>
        <begin position="431"/>
        <end position="447"/>
    </location>
</feature>
<evidence type="ECO:0000313" key="13">
    <source>
        <dbReference type="Ensembl" id="ENSCAFP00030035414.1"/>
    </source>
</evidence>
<dbReference type="AlphaFoldDB" id="A0A8C0PI70"/>
<feature type="transmembrane region" description="Helical" evidence="10">
    <location>
        <begin position="17"/>
        <end position="33"/>
    </location>
</feature>
<keyword evidence="7" id="KW-0131">Cell cycle</keyword>
<dbReference type="InterPro" id="IPR006671">
    <property type="entry name" value="Cyclin_N"/>
</dbReference>
<feature type="compositionally biased region" description="Gly residues" evidence="9">
    <location>
        <begin position="388"/>
        <end position="398"/>
    </location>
</feature>
<name>A0A8C0PI70_CANLF</name>
<keyword evidence="10" id="KW-0812">Transmembrane</keyword>
<evidence type="ECO:0000259" key="11">
    <source>
        <dbReference type="SMART" id="SM00385"/>
    </source>
</evidence>
<comment type="similarity">
    <text evidence="2">Belongs to the cyclin family. Cyclin E subfamily.</text>
</comment>
<dbReference type="GO" id="GO:0051301">
    <property type="term" value="P:cell division"/>
    <property type="evidence" value="ECO:0007669"/>
    <property type="project" value="UniProtKB-KW"/>
</dbReference>
<dbReference type="GO" id="GO:0005634">
    <property type="term" value="C:nucleus"/>
    <property type="evidence" value="ECO:0007669"/>
    <property type="project" value="UniProtKB-SubCell"/>
</dbReference>
<evidence type="ECO:0000256" key="8">
    <source>
        <dbReference type="RuleBase" id="RU000383"/>
    </source>
</evidence>
<dbReference type="InterPro" id="IPR013763">
    <property type="entry name" value="Cyclin-like_dom"/>
</dbReference>
<dbReference type="InterPro" id="IPR039361">
    <property type="entry name" value="Cyclin"/>
</dbReference>
<dbReference type="Pfam" id="PF00134">
    <property type="entry name" value="Cyclin_N"/>
    <property type="match status" value="1"/>
</dbReference>
<keyword evidence="6" id="KW-0539">Nucleus</keyword>
<dbReference type="InterPro" id="IPR004367">
    <property type="entry name" value="Cyclin_C-dom"/>
</dbReference>
<evidence type="ECO:0000256" key="5">
    <source>
        <dbReference type="ARBA" id="ARBA00023127"/>
    </source>
</evidence>
<accession>A0A8C0PI70</accession>
<dbReference type="SMART" id="SM01332">
    <property type="entry name" value="Cyclin_C"/>
    <property type="match status" value="1"/>
</dbReference>
<feature type="compositionally biased region" description="Low complexity" evidence="9">
    <location>
        <begin position="99"/>
        <end position="111"/>
    </location>
</feature>
<evidence type="ECO:0000256" key="2">
    <source>
        <dbReference type="ARBA" id="ARBA00007143"/>
    </source>
</evidence>
<dbReference type="CDD" id="cd20580">
    <property type="entry name" value="CYCLIN_CCNE2_rpt1"/>
    <property type="match status" value="1"/>
</dbReference>
<dbReference type="PROSITE" id="PS00292">
    <property type="entry name" value="CYCLINS"/>
    <property type="match status" value="1"/>
</dbReference>
<dbReference type="SUPFAM" id="SSF47954">
    <property type="entry name" value="Cyclin-like"/>
    <property type="match status" value="2"/>
</dbReference>
<dbReference type="PANTHER" id="PTHR10177">
    <property type="entry name" value="CYCLINS"/>
    <property type="match status" value="1"/>
</dbReference>